<evidence type="ECO:0000256" key="5">
    <source>
        <dbReference type="ARBA" id="ARBA00022490"/>
    </source>
</evidence>
<keyword evidence="12" id="KW-1185">Reference proteome</keyword>
<dbReference type="GO" id="GO:0005786">
    <property type="term" value="C:signal recognition particle, endoplasmic reticulum targeting"/>
    <property type="evidence" value="ECO:0007669"/>
    <property type="project" value="UniProtKB-KW"/>
</dbReference>
<sequence length="711" mass="80673">MAVKPSFTATAEQALRDLKRLLDEGQFAEASRLCLQAIRTFVNINAFYRAKCYCDLQLRRWHSCLETVRWLHNFVEHPSIADVGNKRCPKRMRTEARELRAKEHADLADVLREAAGQHIVNGECQWLHFEQAYCYYKLGHFEPALTALRMCASDERPRDLHGYSSGPSADSATDSEVILDETLSPKYNFLLAQVYVRLGRFEAARSIYSDAQSAIEDPLIALNSLSTNLNLVAYLDRDSKDAVFSAINRDIDDKCGQVDTLSYEYCYNWAIAKLLEGDFPSSEKYLDLSEESLSAELRNDLGDSPAIRNQPEFMALDALRVFLLHKRGCDELAQNRNQLLMSTFGDQDAIDPGTMLIMLNNCLCLRQDCDESSLSKLETLLKRRNVVCKFARQELLDAHRNIMAHLLTKGDTAGCRAHIRKFMDRFRPDETLSHSLACVDYAEGKIDASITTLKRGLAANPGSILLIRSLLNVLLAARRFKSVLRTLQQFESILKQKDAINLYWSTLLQCHISTANCEGVVSAIFRLVECPMSPESVHVLNRGCHFLESHGLHAEALSVYQSLFQRDPSSISAYCGILFNQSYLPLKGASVDIPAFVSDHLFKDLRFIDAEELESEGQLTYVQQVVEVRKPHKSRKRRRYHPVDTSRGPPDPERWLPKYERSAFKKQLKRKKEMVKGHSQGATVDSGASKPTSGTIHTESAQLRRRRNKKK</sequence>
<evidence type="ECO:0000256" key="3">
    <source>
        <dbReference type="ARBA" id="ARBA00007676"/>
    </source>
</evidence>
<feature type="compositionally biased region" description="Basic and acidic residues" evidence="9">
    <location>
        <begin position="650"/>
        <end position="663"/>
    </location>
</feature>
<evidence type="ECO:0000256" key="4">
    <source>
        <dbReference type="ARBA" id="ARBA00018350"/>
    </source>
</evidence>
<dbReference type="Proteomes" id="UP001057455">
    <property type="component" value="Unassembled WGS sequence"/>
</dbReference>
<dbReference type="PANTHER" id="PTHR14094:SF9">
    <property type="entry name" value="SIGNAL RECOGNITION PARTICLE SUBUNIT SRP72"/>
    <property type="match status" value="1"/>
</dbReference>
<evidence type="ECO:0000256" key="1">
    <source>
        <dbReference type="ARBA" id="ARBA00004240"/>
    </source>
</evidence>
<keyword evidence="7" id="KW-0733">Signal recognition particle</keyword>
<evidence type="ECO:0000256" key="2">
    <source>
        <dbReference type="ARBA" id="ARBA00004496"/>
    </source>
</evidence>
<feature type="compositionally biased region" description="Polar residues" evidence="9">
    <location>
        <begin position="689"/>
        <end position="701"/>
    </location>
</feature>
<comment type="subcellular location">
    <subcellularLocation>
        <location evidence="2">Cytoplasm</location>
    </subcellularLocation>
    <subcellularLocation>
        <location evidence="1">Endoplasmic reticulum</location>
    </subcellularLocation>
</comment>
<dbReference type="InterPro" id="IPR026270">
    <property type="entry name" value="SRP72"/>
</dbReference>
<evidence type="ECO:0000256" key="9">
    <source>
        <dbReference type="SAM" id="MobiDB-lite"/>
    </source>
</evidence>
<dbReference type="Pfam" id="PF13181">
    <property type="entry name" value="TPR_8"/>
    <property type="match status" value="1"/>
</dbReference>
<evidence type="ECO:0000256" key="8">
    <source>
        <dbReference type="ARBA" id="ARBA00023274"/>
    </source>
</evidence>
<comment type="caution">
    <text evidence="11">The sequence shown here is derived from an EMBL/GenBank/DDBJ whole genome shotgun (WGS) entry which is preliminary data.</text>
</comment>
<evidence type="ECO:0000313" key="12">
    <source>
        <dbReference type="Proteomes" id="UP001057455"/>
    </source>
</evidence>
<dbReference type="EMBL" id="BLIY01000020">
    <property type="protein sequence ID" value="GFE55400.1"/>
    <property type="molecule type" value="Genomic_DNA"/>
</dbReference>
<name>A0A9W5TD83_BABOV</name>
<dbReference type="InterPro" id="IPR019734">
    <property type="entry name" value="TPR_rpt"/>
</dbReference>
<feature type="domain" description="Signal recognition particle SRP72 subunit RNA-binding" evidence="10">
    <location>
        <begin position="626"/>
        <end position="666"/>
    </location>
</feature>
<dbReference type="OrthoDB" id="5421607at2759"/>
<comment type="similarity">
    <text evidence="3">Belongs to the SRP72 family.</text>
</comment>
<protein>
    <recommendedName>
        <fullName evidence="4">Signal recognition particle subunit SRP72</fullName>
    </recommendedName>
</protein>
<gene>
    <name evidence="11" type="ORF">BaOVIS_028040</name>
</gene>
<dbReference type="AlphaFoldDB" id="A0A9W5TD83"/>
<accession>A0A9W5TD83</accession>
<evidence type="ECO:0000256" key="7">
    <source>
        <dbReference type="ARBA" id="ARBA00023135"/>
    </source>
</evidence>
<dbReference type="SUPFAM" id="SSF48452">
    <property type="entry name" value="TPR-like"/>
    <property type="match status" value="2"/>
</dbReference>
<feature type="compositionally biased region" description="Basic residues" evidence="9">
    <location>
        <begin position="664"/>
        <end position="673"/>
    </location>
</feature>
<keyword evidence="5" id="KW-0963">Cytoplasm</keyword>
<keyword evidence="6" id="KW-0256">Endoplasmic reticulum</keyword>
<dbReference type="GO" id="GO:0006614">
    <property type="term" value="P:SRP-dependent cotranslational protein targeting to membrane"/>
    <property type="evidence" value="ECO:0007669"/>
    <property type="project" value="InterPro"/>
</dbReference>
<feature type="compositionally biased region" description="Basic residues" evidence="9">
    <location>
        <begin position="630"/>
        <end position="640"/>
    </location>
</feature>
<dbReference type="Pfam" id="PF08492">
    <property type="entry name" value="SRP72"/>
    <property type="match status" value="1"/>
</dbReference>
<dbReference type="InterPro" id="IPR013699">
    <property type="entry name" value="Signal_recog_part_SRP72_RNA-bd"/>
</dbReference>
<dbReference type="GO" id="GO:0008312">
    <property type="term" value="F:7S RNA binding"/>
    <property type="evidence" value="ECO:0007669"/>
    <property type="project" value="InterPro"/>
</dbReference>
<dbReference type="GO" id="GO:0043022">
    <property type="term" value="F:ribosome binding"/>
    <property type="evidence" value="ECO:0007669"/>
    <property type="project" value="TreeGrafter"/>
</dbReference>
<feature type="region of interest" description="Disordered" evidence="9">
    <location>
        <begin position="630"/>
        <end position="711"/>
    </location>
</feature>
<dbReference type="Gene3D" id="1.25.40.10">
    <property type="entry name" value="Tetratricopeptide repeat domain"/>
    <property type="match status" value="2"/>
</dbReference>
<evidence type="ECO:0000259" key="10">
    <source>
        <dbReference type="Pfam" id="PF08492"/>
    </source>
</evidence>
<evidence type="ECO:0000256" key="6">
    <source>
        <dbReference type="ARBA" id="ARBA00022824"/>
    </source>
</evidence>
<dbReference type="GO" id="GO:0005783">
    <property type="term" value="C:endoplasmic reticulum"/>
    <property type="evidence" value="ECO:0007669"/>
    <property type="project" value="UniProtKB-SubCell"/>
</dbReference>
<reference evidence="11" key="1">
    <citation type="submission" date="2019-12" db="EMBL/GenBank/DDBJ databases">
        <title>Genome sequence of Babesia ovis.</title>
        <authorList>
            <person name="Yamagishi J."/>
            <person name="Sevinc F."/>
            <person name="Xuan X."/>
        </authorList>
    </citation>
    <scope>NUCLEOTIDE SEQUENCE</scope>
    <source>
        <strain evidence="11">Selcuk</strain>
    </source>
</reference>
<dbReference type="PANTHER" id="PTHR14094">
    <property type="entry name" value="SIGNAL RECOGNITION PARTICLE 72"/>
    <property type="match status" value="1"/>
</dbReference>
<proteinExistence type="inferred from homology"/>
<evidence type="ECO:0000313" key="11">
    <source>
        <dbReference type="EMBL" id="GFE55400.1"/>
    </source>
</evidence>
<organism evidence="11 12">
    <name type="scientific">Babesia ovis</name>
    <dbReference type="NCBI Taxonomy" id="5869"/>
    <lineage>
        <taxon>Eukaryota</taxon>
        <taxon>Sar</taxon>
        <taxon>Alveolata</taxon>
        <taxon>Apicomplexa</taxon>
        <taxon>Aconoidasida</taxon>
        <taxon>Piroplasmida</taxon>
        <taxon>Babesiidae</taxon>
        <taxon>Babesia</taxon>
    </lineage>
</organism>
<dbReference type="InterPro" id="IPR011990">
    <property type="entry name" value="TPR-like_helical_dom_sf"/>
</dbReference>
<keyword evidence="8" id="KW-0687">Ribonucleoprotein</keyword>